<organism evidence="11 12">
    <name type="scientific">Filobasidium floriforme</name>
    <dbReference type="NCBI Taxonomy" id="5210"/>
    <lineage>
        <taxon>Eukaryota</taxon>
        <taxon>Fungi</taxon>
        <taxon>Dikarya</taxon>
        <taxon>Basidiomycota</taxon>
        <taxon>Agaricomycotina</taxon>
        <taxon>Tremellomycetes</taxon>
        <taxon>Filobasidiales</taxon>
        <taxon>Filobasidiaceae</taxon>
        <taxon>Filobasidium</taxon>
    </lineage>
</organism>
<evidence type="ECO:0000256" key="7">
    <source>
        <dbReference type="ARBA" id="ARBA00048201"/>
    </source>
</evidence>
<dbReference type="GO" id="GO:0010906">
    <property type="term" value="P:regulation of glucose metabolic process"/>
    <property type="evidence" value="ECO:0007669"/>
    <property type="project" value="TreeGrafter"/>
</dbReference>
<evidence type="ECO:0000256" key="6">
    <source>
        <dbReference type="ARBA" id="ARBA00023128"/>
    </source>
</evidence>
<evidence type="ECO:0000256" key="4">
    <source>
        <dbReference type="ARBA" id="ARBA00022777"/>
    </source>
</evidence>
<keyword evidence="12" id="KW-1185">Reference proteome</keyword>
<dbReference type="EC" id="2.7.11.-" evidence="8"/>
<dbReference type="PROSITE" id="PS50109">
    <property type="entry name" value="HIS_KIN"/>
    <property type="match status" value="1"/>
</dbReference>
<keyword evidence="2 8" id="KW-0808">Transferase</keyword>
<dbReference type="InterPro" id="IPR018955">
    <property type="entry name" value="BCDHK/PDK_N"/>
</dbReference>
<evidence type="ECO:0000256" key="5">
    <source>
        <dbReference type="ARBA" id="ARBA00022840"/>
    </source>
</evidence>
<dbReference type="EMBL" id="JABELV010000090">
    <property type="protein sequence ID" value="KAG7531457.1"/>
    <property type="molecule type" value="Genomic_DNA"/>
</dbReference>
<dbReference type="Pfam" id="PF10436">
    <property type="entry name" value="BCDHK_Adom3"/>
    <property type="match status" value="1"/>
</dbReference>
<evidence type="ECO:0000313" key="11">
    <source>
        <dbReference type="EMBL" id="KAG7531457.1"/>
    </source>
</evidence>
<evidence type="ECO:0000313" key="12">
    <source>
        <dbReference type="Proteomes" id="UP000812966"/>
    </source>
</evidence>
<evidence type="ECO:0000256" key="1">
    <source>
        <dbReference type="ARBA" id="ARBA00006155"/>
    </source>
</evidence>
<protein>
    <recommendedName>
        <fullName evidence="8">Protein-serine/threonine kinase</fullName>
        <ecNumber evidence="8">2.7.11.-</ecNumber>
    </recommendedName>
</protein>
<dbReference type="Pfam" id="PF02518">
    <property type="entry name" value="HATPase_c"/>
    <property type="match status" value="1"/>
</dbReference>
<dbReference type="AlphaFoldDB" id="A0A8K0JJG9"/>
<evidence type="ECO:0000259" key="10">
    <source>
        <dbReference type="PROSITE" id="PS50109"/>
    </source>
</evidence>
<proteinExistence type="inferred from homology"/>
<sequence length="473" mass="53322">MSRFVMSNSLVDKIHHYASFPQTGVSLQQLVKFGQHPNQGTLLNAAAFLREELAIRLSHRVRDLQELPDGLSEMENVKLVRGWYAESFDELVKFPGLGSLSLNGELRSLLSGGAKSNKQINFPSSTPNLADPKWSSTSSTGNTGMGNGNASKMRIPIERRYFSPPPAHLAYPPEVHEYNDKFTQLLQRIKQRHDPTVTTIAQGVLEWKKKIGGDVMGRDVQGFLDRFYMSRIGIRFLIGQHIALNTLQPHPDYVGIICTRTNVQDVCHEAIENARFVCEEHYALYKGPPIQLLCPRDLHFPYVPGHLAHILFELLKNSLRAVVERHGVENEDDFPPIKVVVVEGKEDLTIKISDEGGGIPRSAMPQIWTYMYTTMSETQDMEAVAQNDFKAPMAGFGYGLPLSRLYARFFGGDMRLISMEGYGTDAYIHLNKLSSSREYRGARMVDGISAYGKSFWYCRRAATMKDWLYPPVS</sequence>
<evidence type="ECO:0000256" key="8">
    <source>
        <dbReference type="RuleBase" id="RU366032"/>
    </source>
</evidence>
<gene>
    <name evidence="11" type="ORF">FFLO_04317</name>
</gene>
<dbReference type="InterPro" id="IPR036784">
    <property type="entry name" value="AK/P_DHK_N_sf"/>
</dbReference>
<reference evidence="11" key="1">
    <citation type="submission" date="2020-04" db="EMBL/GenBank/DDBJ databases">
        <title>Analysis of mating type loci in Filobasidium floriforme.</title>
        <authorList>
            <person name="Nowrousian M."/>
        </authorList>
    </citation>
    <scope>NUCLEOTIDE SEQUENCE</scope>
    <source>
        <strain evidence="11">CBS 6242</strain>
    </source>
</reference>
<feature type="domain" description="Histidine kinase" evidence="10">
    <location>
        <begin position="307"/>
        <end position="434"/>
    </location>
</feature>
<keyword evidence="4 8" id="KW-0418">Kinase</keyword>
<evidence type="ECO:0000256" key="9">
    <source>
        <dbReference type="SAM" id="MobiDB-lite"/>
    </source>
</evidence>
<keyword evidence="5 8" id="KW-0067">ATP-binding</keyword>
<dbReference type="InterPro" id="IPR036890">
    <property type="entry name" value="HATPase_C_sf"/>
</dbReference>
<dbReference type="CDD" id="cd16929">
    <property type="entry name" value="HATPase_PDK-like"/>
    <property type="match status" value="1"/>
</dbReference>
<dbReference type="InterPro" id="IPR003594">
    <property type="entry name" value="HATPase_dom"/>
</dbReference>
<comment type="catalytic activity">
    <reaction evidence="7">
        <text>L-seryl-[pyruvate dehydrogenase E1 alpha subunit] + ATP = O-phospho-L-seryl-[pyruvate dehydrogenase E1 alpha subunit] + ADP + H(+)</text>
        <dbReference type="Rhea" id="RHEA:23052"/>
        <dbReference type="Rhea" id="RHEA-COMP:13689"/>
        <dbReference type="Rhea" id="RHEA-COMP:13690"/>
        <dbReference type="ChEBI" id="CHEBI:15378"/>
        <dbReference type="ChEBI" id="CHEBI:29999"/>
        <dbReference type="ChEBI" id="CHEBI:30616"/>
        <dbReference type="ChEBI" id="CHEBI:83421"/>
        <dbReference type="ChEBI" id="CHEBI:456216"/>
        <dbReference type="EC" id="2.7.11.2"/>
    </reaction>
</comment>
<comment type="subcellular location">
    <subcellularLocation>
        <location evidence="8">Mitochondrion matrix</location>
    </subcellularLocation>
</comment>
<feature type="region of interest" description="Disordered" evidence="9">
    <location>
        <begin position="118"/>
        <end position="150"/>
    </location>
</feature>
<feature type="compositionally biased region" description="Polar residues" evidence="9">
    <location>
        <begin position="118"/>
        <end position="128"/>
    </location>
</feature>
<dbReference type="GO" id="GO:0005524">
    <property type="term" value="F:ATP binding"/>
    <property type="evidence" value="ECO:0007669"/>
    <property type="project" value="UniProtKB-UniRule"/>
</dbReference>
<dbReference type="SMART" id="SM00387">
    <property type="entry name" value="HATPase_c"/>
    <property type="match status" value="1"/>
</dbReference>
<dbReference type="PANTHER" id="PTHR11947">
    <property type="entry name" value="PYRUVATE DEHYDROGENASE KINASE"/>
    <property type="match status" value="1"/>
</dbReference>
<dbReference type="Proteomes" id="UP000812966">
    <property type="component" value="Unassembled WGS sequence"/>
</dbReference>
<dbReference type="Gene3D" id="1.20.140.20">
    <property type="entry name" value="Alpha-ketoacid/pyruvate dehydrogenase kinase, N-terminal domain"/>
    <property type="match status" value="1"/>
</dbReference>
<comment type="similarity">
    <text evidence="1 8">Belongs to the PDK/BCKDK protein kinase family.</text>
</comment>
<dbReference type="InterPro" id="IPR039028">
    <property type="entry name" value="BCKD/PDK"/>
</dbReference>
<evidence type="ECO:0000256" key="3">
    <source>
        <dbReference type="ARBA" id="ARBA00022741"/>
    </source>
</evidence>
<dbReference type="SUPFAM" id="SSF55874">
    <property type="entry name" value="ATPase domain of HSP90 chaperone/DNA topoisomerase II/histidine kinase"/>
    <property type="match status" value="1"/>
</dbReference>
<dbReference type="GO" id="GO:0004740">
    <property type="term" value="F:pyruvate dehydrogenase (acetyl-transferring) kinase activity"/>
    <property type="evidence" value="ECO:0007669"/>
    <property type="project" value="UniProtKB-EC"/>
</dbReference>
<keyword evidence="6 8" id="KW-0496">Mitochondrion</keyword>
<evidence type="ECO:0000256" key="2">
    <source>
        <dbReference type="ARBA" id="ARBA00022679"/>
    </source>
</evidence>
<dbReference type="InterPro" id="IPR005467">
    <property type="entry name" value="His_kinase_dom"/>
</dbReference>
<comment type="caution">
    <text evidence="11">The sequence shown here is derived from an EMBL/GenBank/DDBJ whole genome shotgun (WGS) entry which is preliminary data.</text>
</comment>
<dbReference type="Gene3D" id="3.30.565.10">
    <property type="entry name" value="Histidine kinase-like ATPase, C-terminal domain"/>
    <property type="match status" value="1"/>
</dbReference>
<keyword evidence="3 8" id="KW-0547">Nucleotide-binding</keyword>
<dbReference type="PANTHER" id="PTHR11947:SF3">
    <property type="entry name" value="[PYRUVATE DEHYDROGENASE (ACETYL-TRANSFERRING)] KINASE, MITOCHONDRIAL"/>
    <property type="match status" value="1"/>
</dbReference>
<dbReference type="GO" id="GO:0005759">
    <property type="term" value="C:mitochondrial matrix"/>
    <property type="evidence" value="ECO:0007669"/>
    <property type="project" value="UniProtKB-SubCell"/>
</dbReference>
<dbReference type="SUPFAM" id="SSF69012">
    <property type="entry name" value="alpha-ketoacid dehydrogenase kinase, N-terminal domain"/>
    <property type="match status" value="1"/>
</dbReference>
<accession>A0A8K0JJG9</accession>
<name>A0A8K0JJG9_9TREE</name>